<protein>
    <submittedName>
        <fullName evidence="1">Uncharacterized protein</fullName>
    </submittedName>
</protein>
<organism evidence="1 2">
    <name type="scientific">Cladonia borealis</name>
    <dbReference type="NCBI Taxonomy" id="184061"/>
    <lineage>
        <taxon>Eukaryota</taxon>
        <taxon>Fungi</taxon>
        <taxon>Dikarya</taxon>
        <taxon>Ascomycota</taxon>
        <taxon>Pezizomycotina</taxon>
        <taxon>Lecanoromycetes</taxon>
        <taxon>OSLEUM clade</taxon>
        <taxon>Lecanoromycetidae</taxon>
        <taxon>Lecanorales</taxon>
        <taxon>Lecanorineae</taxon>
        <taxon>Cladoniaceae</taxon>
        <taxon>Cladonia</taxon>
    </lineage>
</organism>
<name>A0AA39QPY2_9LECA</name>
<evidence type="ECO:0000313" key="1">
    <source>
        <dbReference type="EMBL" id="KAK0506947.1"/>
    </source>
</evidence>
<evidence type="ECO:0000313" key="2">
    <source>
        <dbReference type="Proteomes" id="UP001166286"/>
    </source>
</evidence>
<accession>A0AA39QPY2</accession>
<dbReference type="AlphaFoldDB" id="A0AA39QPY2"/>
<reference evidence="1" key="1">
    <citation type="submission" date="2023-03" db="EMBL/GenBank/DDBJ databases">
        <title>Complete genome of Cladonia borealis.</title>
        <authorList>
            <person name="Park H."/>
        </authorList>
    </citation>
    <scope>NUCLEOTIDE SEQUENCE</scope>
    <source>
        <strain evidence="1">ANT050790</strain>
    </source>
</reference>
<dbReference type="Proteomes" id="UP001166286">
    <property type="component" value="Unassembled WGS sequence"/>
</dbReference>
<sequence length="123" mass="13457">MSSIEPAPVSPQGIERLFQQASNDARANLGSTNEDGRRQALRVARSLVASLENPEDVVMRYVWEMGSQQFAQRCNAETLLIIRIMRVITAIGFAGEAGQQSYVATPLTKAIIKPALEAAAKIW</sequence>
<comment type="caution">
    <text evidence="1">The sequence shown here is derived from an EMBL/GenBank/DDBJ whole genome shotgun (WGS) entry which is preliminary data.</text>
</comment>
<keyword evidence="2" id="KW-1185">Reference proteome</keyword>
<proteinExistence type="predicted"/>
<dbReference type="EMBL" id="JAFEKC020000026">
    <property type="protein sequence ID" value="KAK0506947.1"/>
    <property type="molecule type" value="Genomic_DNA"/>
</dbReference>
<gene>
    <name evidence="1" type="ORF">JMJ35_010647</name>
</gene>